<dbReference type="OrthoDB" id="9793039at2"/>
<dbReference type="InterPro" id="IPR029068">
    <property type="entry name" value="Glyas_Bleomycin-R_OHBP_Dase"/>
</dbReference>
<organism evidence="2 3">
    <name type="scientific">Microvirga vignae</name>
    <dbReference type="NCBI Taxonomy" id="1225564"/>
    <lineage>
        <taxon>Bacteria</taxon>
        <taxon>Pseudomonadati</taxon>
        <taxon>Pseudomonadota</taxon>
        <taxon>Alphaproteobacteria</taxon>
        <taxon>Hyphomicrobiales</taxon>
        <taxon>Methylobacteriaceae</taxon>
        <taxon>Microvirga</taxon>
    </lineage>
</organism>
<dbReference type="PROSITE" id="PS51819">
    <property type="entry name" value="VOC"/>
    <property type="match status" value="2"/>
</dbReference>
<feature type="domain" description="VOC" evidence="1">
    <location>
        <begin position="7"/>
        <end position="124"/>
    </location>
</feature>
<dbReference type="InterPro" id="IPR037523">
    <property type="entry name" value="VOC_core"/>
</dbReference>
<dbReference type="STRING" id="1225564.AA309_02510"/>
<accession>A0A0H1RPM4</accession>
<dbReference type="PANTHER" id="PTHR33993:SF14">
    <property type="entry name" value="GB|AAF24581.1"/>
    <property type="match status" value="1"/>
</dbReference>
<protein>
    <submittedName>
        <fullName evidence="2">Glyoxalase</fullName>
    </submittedName>
</protein>
<evidence type="ECO:0000313" key="2">
    <source>
        <dbReference type="EMBL" id="KLK94627.1"/>
    </source>
</evidence>
<evidence type="ECO:0000259" key="1">
    <source>
        <dbReference type="PROSITE" id="PS51819"/>
    </source>
</evidence>
<dbReference type="Proteomes" id="UP000035489">
    <property type="component" value="Unassembled WGS sequence"/>
</dbReference>
<dbReference type="CDD" id="cd07247">
    <property type="entry name" value="SgaA_N_like"/>
    <property type="match status" value="2"/>
</dbReference>
<dbReference type="InterPro" id="IPR052164">
    <property type="entry name" value="Anthracycline_SecMetBiosynth"/>
</dbReference>
<proteinExistence type="predicted"/>
<dbReference type="InterPro" id="IPR004360">
    <property type="entry name" value="Glyas_Fos-R_dOase_dom"/>
</dbReference>
<sequence length="260" mass="27736">MANQHGDFIWYELLTTEADAAARFYGAVIGWQNRPAEGSNLDYRIFRINGTDVAGFMKLPAGAENAGMRPCWLGYIGVRDVDATAADVVRAGGVQHMPPTDIPGVGRFAMLADPQGVVFYVMRGTMEGTSTSFAPTRPGHCHWNELATSDQAAALAFYAGLFGWEKGDAMPMGAQGDYRFITHRGQTIGAVMNRMPDAPPPAWNFYFGVEDIDVAAKAVSDNGGAIHYGPAEVPGGVHIIVASDPQGAMFGVVGPRRAAP</sequence>
<reference evidence="2 3" key="1">
    <citation type="submission" date="2015-05" db="EMBL/GenBank/DDBJ databases">
        <title>Draft genome sequence of Microvirga vignae strain BR3299, a novel nitrogen fixing bacteria isolated from Brazil semi-aired region.</title>
        <authorList>
            <person name="Zilli J.E."/>
            <person name="Passos S.R."/>
            <person name="Leite J."/>
            <person name="Baldani J.I."/>
            <person name="Xavier G.R."/>
            <person name="Rumjaneck N.G."/>
            <person name="Simoes-Araujo J.L."/>
        </authorList>
    </citation>
    <scope>NUCLEOTIDE SEQUENCE [LARGE SCALE GENOMIC DNA]</scope>
    <source>
        <strain evidence="2 3">BR3299</strain>
    </source>
</reference>
<comment type="caution">
    <text evidence="2">The sequence shown here is derived from an EMBL/GenBank/DDBJ whole genome shotgun (WGS) entry which is preliminary data.</text>
</comment>
<dbReference type="Pfam" id="PF00903">
    <property type="entry name" value="Glyoxalase"/>
    <property type="match status" value="2"/>
</dbReference>
<dbReference type="AlphaFoldDB" id="A0A0H1RPM4"/>
<feature type="domain" description="VOC" evidence="1">
    <location>
        <begin position="137"/>
        <end position="255"/>
    </location>
</feature>
<gene>
    <name evidence="2" type="ORF">AA309_02510</name>
</gene>
<dbReference type="PANTHER" id="PTHR33993">
    <property type="entry name" value="GLYOXALASE-RELATED"/>
    <property type="match status" value="1"/>
</dbReference>
<dbReference type="RefSeq" id="WP_047187416.1">
    <property type="nucleotide sequence ID" value="NZ_LCYG01000009.1"/>
</dbReference>
<dbReference type="SUPFAM" id="SSF54593">
    <property type="entry name" value="Glyoxalase/Bleomycin resistance protein/Dihydroxybiphenyl dioxygenase"/>
    <property type="match status" value="2"/>
</dbReference>
<dbReference type="EMBL" id="LCYG01000009">
    <property type="protein sequence ID" value="KLK94627.1"/>
    <property type="molecule type" value="Genomic_DNA"/>
</dbReference>
<keyword evidence="3" id="KW-1185">Reference proteome</keyword>
<dbReference type="Gene3D" id="3.10.180.10">
    <property type="entry name" value="2,3-Dihydroxybiphenyl 1,2-Dioxygenase, domain 1"/>
    <property type="match status" value="2"/>
</dbReference>
<evidence type="ECO:0000313" key="3">
    <source>
        <dbReference type="Proteomes" id="UP000035489"/>
    </source>
</evidence>
<dbReference type="PATRIC" id="fig|1225564.3.peg.6926"/>
<name>A0A0H1RPM4_9HYPH</name>